<organism evidence="3 4">
    <name type="scientific">Roseivirga misakiensis</name>
    <dbReference type="NCBI Taxonomy" id="1563681"/>
    <lineage>
        <taxon>Bacteria</taxon>
        <taxon>Pseudomonadati</taxon>
        <taxon>Bacteroidota</taxon>
        <taxon>Cytophagia</taxon>
        <taxon>Cytophagales</taxon>
        <taxon>Roseivirgaceae</taxon>
        <taxon>Roseivirga</taxon>
    </lineage>
</organism>
<dbReference type="Gene3D" id="3.40.30.10">
    <property type="entry name" value="Glutaredoxin"/>
    <property type="match status" value="1"/>
</dbReference>
<dbReference type="STRING" id="1563681.BFP71_14830"/>
<keyword evidence="4" id="KW-1185">Reference proteome</keyword>
<keyword evidence="1" id="KW-0732">Signal</keyword>
<evidence type="ECO:0000313" key="4">
    <source>
        <dbReference type="Proteomes" id="UP000095552"/>
    </source>
</evidence>
<dbReference type="SUPFAM" id="SSF52833">
    <property type="entry name" value="Thioredoxin-like"/>
    <property type="match status" value="1"/>
</dbReference>
<dbReference type="InterPro" id="IPR000866">
    <property type="entry name" value="AhpC/TSA"/>
</dbReference>
<dbReference type="PANTHER" id="PTHR42852">
    <property type="entry name" value="THIOL:DISULFIDE INTERCHANGE PROTEIN DSBE"/>
    <property type="match status" value="1"/>
</dbReference>
<dbReference type="GO" id="GO:0016491">
    <property type="term" value="F:oxidoreductase activity"/>
    <property type="evidence" value="ECO:0007669"/>
    <property type="project" value="InterPro"/>
</dbReference>
<dbReference type="InterPro" id="IPR036249">
    <property type="entry name" value="Thioredoxin-like_sf"/>
</dbReference>
<evidence type="ECO:0000259" key="2">
    <source>
        <dbReference type="PROSITE" id="PS51352"/>
    </source>
</evidence>
<protein>
    <recommendedName>
        <fullName evidence="2">Thioredoxin domain-containing protein</fullName>
    </recommendedName>
</protein>
<dbReference type="RefSeq" id="WP_069836225.1">
    <property type="nucleotide sequence ID" value="NZ_MDGQ01000005.1"/>
</dbReference>
<sequence length="255" mass="29073">MVKKAKYFYFLLLLLSFSQIHGQKKIEFPAEWKVITTQQAREPNRYGGRIVFYGPEGKIIDEKKVLEFMKTGRFTQDFYVDKEGKIVAMHVKGASEQQLKRLEESEANKKLLAASIGKPARPFTVTDLNGEEISLADLKGSVVAINFWFVGCKPCILEMPELNEIVEKHEGEDVKFVAVALDKKPMIDKFLSNQSFDYDIVPEGREIAFLYNIKLYPTHCIIDKNGVIQYFKSGYSGNTAKEVDSKISDLLKKEP</sequence>
<dbReference type="GO" id="GO:0016209">
    <property type="term" value="F:antioxidant activity"/>
    <property type="evidence" value="ECO:0007669"/>
    <property type="project" value="InterPro"/>
</dbReference>
<dbReference type="InterPro" id="IPR013766">
    <property type="entry name" value="Thioredoxin_domain"/>
</dbReference>
<dbReference type="AlphaFoldDB" id="A0A1E5T019"/>
<comment type="caution">
    <text evidence="3">The sequence shown here is derived from an EMBL/GenBank/DDBJ whole genome shotgun (WGS) entry which is preliminary data.</text>
</comment>
<dbReference type="Pfam" id="PF00578">
    <property type="entry name" value="AhpC-TSA"/>
    <property type="match status" value="1"/>
</dbReference>
<accession>A0A1E5T019</accession>
<name>A0A1E5T019_9BACT</name>
<evidence type="ECO:0000313" key="3">
    <source>
        <dbReference type="EMBL" id="OEK04720.1"/>
    </source>
</evidence>
<dbReference type="PROSITE" id="PS51352">
    <property type="entry name" value="THIOREDOXIN_2"/>
    <property type="match status" value="1"/>
</dbReference>
<dbReference type="InterPro" id="IPR050553">
    <property type="entry name" value="Thioredoxin_ResA/DsbE_sf"/>
</dbReference>
<dbReference type="EMBL" id="MDGQ01000005">
    <property type="protein sequence ID" value="OEK04720.1"/>
    <property type="molecule type" value="Genomic_DNA"/>
</dbReference>
<dbReference type="Proteomes" id="UP000095552">
    <property type="component" value="Unassembled WGS sequence"/>
</dbReference>
<dbReference type="CDD" id="cd02966">
    <property type="entry name" value="TlpA_like_family"/>
    <property type="match status" value="1"/>
</dbReference>
<gene>
    <name evidence="3" type="ORF">BFP71_14830</name>
</gene>
<feature type="domain" description="Thioredoxin" evidence="2">
    <location>
        <begin position="114"/>
        <end position="252"/>
    </location>
</feature>
<feature type="chain" id="PRO_5009185774" description="Thioredoxin domain-containing protein" evidence="1">
    <location>
        <begin position="23"/>
        <end position="255"/>
    </location>
</feature>
<dbReference type="PANTHER" id="PTHR42852:SF17">
    <property type="entry name" value="THIOREDOXIN-LIKE PROTEIN HI_1115"/>
    <property type="match status" value="1"/>
</dbReference>
<feature type="signal peptide" evidence="1">
    <location>
        <begin position="1"/>
        <end position="22"/>
    </location>
</feature>
<proteinExistence type="predicted"/>
<evidence type="ECO:0000256" key="1">
    <source>
        <dbReference type="SAM" id="SignalP"/>
    </source>
</evidence>
<dbReference type="OrthoDB" id="9815205at2"/>
<reference evidence="3 4" key="1">
    <citation type="submission" date="2016-08" db="EMBL/GenBank/DDBJ databases">
        <title>Draft genome of Fabibacter sp. strain SK-8.</title>
        <authorList>
            <person name="Wong S.-K."/>
            <person name="Hamasaki K."/>
            <person name="Yoshizawa S."/>
        </authorList>
    </citation>
    <scope>NUCLEOTIDE SEQUENCE [LARGE SCALE GENOMIC DNA]</scope>
    <source>
        <strain evidence="3 4">SK-8</strain>
    </source>
</reference>